<organism evidence="1 2">
    <name type="scientific">Pseudomonas phage 98PfluR60PP</name>
    <dbReference type="NCBI Taxonomy" id="2163965"/>
    <lineage>
        <taxon>Viruses</taxon>
        <taxon>Duplodnaviria</taxon>
        <taxon>Heunggongvirae</taxon>
        <taxon>Uroviricota</taxon>
        <taxon>Caudoviricetes</taxon>
        <taxon>Schitoviridae</taxon>
        <taxon>Littlefixvirus</taxon>
        <taxon>Littlefixvirus 98Pflur60pp</taxon>
    </lineage>
</organism>
<keyword evidence="2" id="KW-1185">Reference proteome</keyword>
<name>A0A2S1PG19_9CAUD</name>
<proteinExistence type="predicted"/>
<dbReference type="GeneID" id="77935279"/>
<reference evidence="1 2" key="1">
    <citation type="submission" date="2018-04" db="EMBL/GenBank/DDBJ databases">
        <title>Complete genome sequences of new Aeromonas and Pseudomonas phages promising in phage therapy dedicated to aquaculture.</title>
        <authorList>
            <person name="Kolsut J."/>
            <person name="Wojcik E."/>
            <person name="Wojtasik A."/>
            <person name="Dastych J."/>
        </authorList>
    </citation>
    <scope>NUCLEOTIDE SEQUENCE [LARGE SCALE GENOMIC DNA]</scope>
</reference>
<dbReference type="Gene3D" id="1.10.260.40">
    <property type="entry name" value="lambda repressor-like DNA-binding domains"/>
    <property type="match status" value="1"/>
</dbReference>
<protein>
    <submittedName>
        <fullName evidence="1">Uncharacterized protein</fullName>
    </submittedName>
</protein>
<evidence type="ECO:0000313" key="2">
    <source>
        <dbReference type="Proteomes" id="UP000246250"/>
    </source>
</evidence>
<evidence type="ECO:0000313" key="1">
    <source>
        <dbReference type="EMBL" id="AWH15507.1"/>
    </source>
</evidence>
<dbReference type="Proteomes" id="UP000246250">
    <property type="component" value="Segment"/>
</dbReference>
<accession>A0A2S1PG19</accession>
<dbReference type="KEGG" id="vg:77935279"/>
<dbReference type="EMBL" id="MH179480">
    <property type="protein sequence ID" value="AWH15507.1"/>
    <property type="molecule type" value="Genomic_DNA"/>
</dbReference>
<sequence length="90" mass="10241">MTVVKNDFACAELNNRKIELIELLQRHMETRRRFRKVSIKTMGEELGVGERTASKVLDGHFLDLSMDILFCMSVRAGLTVTVSTRAIVRS</sequence>
<dbReference type="InterPro" id="IPR010982">
    <property type="entry name" value="Lambda_DNA-bd_dom_sf"/>
</dbReference>
<dbReference type="GO" id="GO:0003677">
    <property type="term" value="F:DNA binding"/>
    <property type="evidence" value="ECO:0007669"/>
    <property type="project" value="InterPro"/>
</dbReference>
<dbReference type="RefSeq" id="YP_010659311.1">
    <property type="nucleotide sequence ID" value="NC_070866.1"/>
</dbReference>